<sequence>MIKSGEVGGTTCRNSCEAFSYASPMRLRLAPYRPPVIPSGCWEAPLDHRMSDQRVIPSVPPAIDKRQRVSLRIASTNHSFSRPLIESISRLPALGGRRDGWMHRHSI</sequence>
<reference evidence="1" key="1">
    <citation type="submission" date="2021-11" db="EMBL/GenBank/DDBJ databases">
        <title>Purpureocillium_takamizusanense_genome.</title>
        <authorList>
            <person name="Nguyen N.-H."/>
        </authorList>
    </citation>
    <scope>NUCLEOTIDE SEQUENCE</scope>
    <source>
        <strain evidence="1">PT3</strain>
    </source>
</reference>
<dbReference type="GeneID" id="72072611"/>
<accession>A0A9Q8QPC3</accession>
<dbReference type="KEGG" id="ptkz:JDV02_010668"/>
<dbReference type="RefSeq" id="XP_047848435.1">
    <property type="nucleotide sequence ID" value="XM_047992421.1"/>
</dbReference>
<dbReference type="Proteomes" id="UP000829364">
    <property type="component" value="Chromosome 13"/>
</dbReference>
<dbReference type="EMBL" id="CP086366">
    <property type="protein sequence ID" value="UNI24954.1"/>
    <property type="molecule type" value="Genomic_DNA"/>
</dbReference>
<organism evidence="1 2">
    <name type="scientific">Purpureocillium takamizusanense</name>
    <dbReference type="NCBI Taxonomy" id="2060973"/>
    <lineage>
        <taxon>Eukaryota</taxon>
        <taxon>Fungi</taxon>
        <taxon>Dikarya</taxon>
        <taxon>Ascomycota</taxon>
        <taxon>Pezizomycotina</taxon>
        <taxon>Sordariomycetes</taxon>
        <taxon>Hypocreomycetidae</taxon>
        <taxon>Hypocreales</taxon>
        <taxon>Ophiocordycipitaceae</taxon>
        <taxon>Purpureocillium</taxon>
    </lineage>
</organism>
<evidence type="ECO:0000313" key="1">
    <source>
        <dbReference type="EMBL" id="UNI24954.1"/>
    </source>
</evidence>
<keyword evidence="2" id="KW-1185">Reference proteome</keyword>
<dbReference type="AlphaFoldDB" id="A0A9Q8QPC3"/>
<proteinExistence type="predicted"/>
<gene>
    <name evidence="1" type="ORF">JDV02_010668</name>
</gene>
<name>A0A9Q8QPC3_9HYPO</name>
<evidence type="ECO:0000313" key="2">
    <source>
        <dbReference type="Proteomes" id="UP000829364"/>
    </source>
</evidence>
<protein>
    <submittedName>
        <fullName evidence="1">Uncharacterized protein</fullName>
    </submittedName>
</protein>